<dbReference type="OrthoDB" id="1608002at2759"/>
<dbReference type="EC" id="3.6.1.1" evidence="4"/>
<evidence type="ECO:0000256" key="1">
    <source>
        <dbReference type="ARBA" id="ARBA00001946"/>
    </source>
</evidence>
<evidence type="ECO:0000256" key="12">
    <source>
        <dbReference type="SAM" id="MobiDB-lite"/>
    </source>
</evidence>
<proteinExistence type="inferred from homology"/>
<keyword evidence="14" id="KW-1185">Reference proteome</keyword>
<feature type="region of interest" description="Disordered" evidence="12">
    <location>
        <begin position="265"/>
        <end position="307"/>
    </location>
</feature>
<dbReference type="InterPro" id="IPR008162">
    <property type="entry name" value="Pyrophosphatase"/>
</dbReference>
<keyword evidence="7" id="KW-0378">Hydrolase</keyword>
<comment type="subcellular location">
    <subcellularLocation>
        <location evidence="2">Cytoplasm</location>
    </subcellularLocation>
</comment>
<dbReference type="FunFam" id="3.90.80.10:FF:000004">
    <property type="entry name" value="Inorganic pyrophosphatase"/>
    <property type="match status" value="1"/>
</dbReference>
<evidence type="ECO:0000313" key="13">
    <source>
        <dbReference type="EMBL" id="SAM05019.1"/>
    </source>
</evidence>
<dbReference type="Gene3D" id="3.90.80.10">
    <property type="entry name" value="Inorganic pyrophosphatase"/>
    <property type="match status" value="1"/>
</dbReference>
<comment type="similarity">
    <text evidence="3">Belongs to the PPase family.</text>
</comment>
<evidence type="ECO:0000256" key="6">
    <source>
        <dbReference type="ARBA" id="ARBA00022723"/>
    </source>
</evidence>
<dbReference type="GO" id="GO:0005737">
    <property type="term" value="C:cytoplasm"/>
    <property type="evidence" value="ECO:0007669"/>
    <property type="project" value="UniProtKB-SubCell"/>
</dbReference>
<evidence type="ECO:0000256" key="11">
    <source>
        <dbReference type="ARBA" id="ARBA00047820"/>
    </source>
</evidence>
<dbReference type="CDD" id="cd00412">
    <property type="entry name" value="pyrophosphatase"/>
    <property type="match status" value="1"/>
</dbReference>
<sequence>MNVPFFALRRSVACSATPWNMVITRTMAVKSFAVGKPFTSGHRIFFENEGKIVSPFHDIPLYPDEKDKSIVNMVVEIPRWTNGKVEISTKELHNPIKQDVKKGKLRFVRNCFPYKGYIWNYGALPQTWEDPDMTNEDTQAKGDNDPVDVCEIGQHVGHSGEIKKVKVLGVMALLDEGETDWKLLAIDVNDPLANQINDTNDIEQHFPGLIDATRRWFKIYKIPDGKPENEFAFDGACQNKDYALSVVAETHEAWRRLIKDERNGSNGLSLTNSTVHDSPYKTNTPPCKSDVSPAQNGLDEQPAEQDQKWYYIKA</sequence>
<dbReference type="SUPFAM" id="SSF50324">
    <property type="entry name" value="Inorganic pyrophosphatase"/>
    <property type="match status" value="1"/>
</dbReference>
<evidence type="ECO:0000256" key="10">
    <source>
        <dbReference type="ARBA" id="ARBA00040300"/>
    </source>
</evidence>
<dbReference type="PROSITE" id="PS00387">
    <property type="entry name" value="PPASE"/>
    <property type="match status" value="1"/>
</dbReference>
<evidence type="ECO:0000256" key="3">
    <source>
        <dbReference type="ARBA" id="ARBA00006220"/>
    </source>
</evidence>
<keyword evidence="5" id="KW-0963">Cytoplasm</keyword>
<dbReference type="STRING" id="4829.A0A163MHI7"/>
<dbReference type="AlphaFoldDB" id="A0A163MHI7"/>
<keyword evidence="8" id="KW-0460">Magnesium</keyword>
<evidence type="ECO:0000256" key="5">
    <source>
        <dbReference type="ARBA" id="ARBA00022490"/>
    </source>
</evidence>
<dbReference type="InterPro" id="IPR036649">
    <property type="entry name" value="Pyrophosphatase_sf"/>
</dbReference>
<organism evidence="13">
    <name type="scientific">Absidia glauca</name>
    <name type="common">Pin mould</name>
    <dbReference type="NCBI Taxonomy" id="4829"/>
    <lineage>
        <taxon>Eukaryota</taxon>
        <taxon>Fungi</taxon>
        <taxon>Fungi incertae sedis</taxon>
        <taxon>Mucoromycota</taxon>
        <taxon>Mucoromycotina</taxon>
        <taxon>Mucoromycetes</taxon>
        <taxon>Mucorales</taxon>
        <taxon>Cunninghamellaceae</taxon>
        <taxon>Absidia</taxon>
    </lineage>
</organism>
<keyword evidence="6" id="KW-0479">Metal-binding</keyword>
<dbReference type="GO" id="GO:0000287">
    <property type="term" value="F:magnesium ion binding"/>
    <property type="evidence" value="ECO:0007669"/>
    <property type="project" value="InterPro"/>
</dbReference>
<reference evidence="13" key="1">
    <citation type="submission" date="2016-04" db="EMBL/GenBank/DDBJ databases">
        <authorList>
            <person name="Evans L.H."/>
            <person name="Alamgir A."/>
            <person name="Owens N."/>
            <person name="Weber N.D."/>
            <person name="Virtaneva K."/>
            <person name="Barbian K."/>
            <person name="Babar A."/>
            <person name="Rosenke K."/>
        </authorList>
    </citation>
    <scope>NUCLEOTIDE SEQUENCE [LARGE SCALE GENOMIC DNA]</scope>
    <source>
        <strain evidence="13">CBS 101.48</strain>
    </source>
</reference>
<evidence type="ECO:0000256" key="7">
    <source>
        <dbReference type="ARBA" id="ARBA00022801"/>
    </source>
</evidence>
<name>A0A163MHI7_ABSGL</name>
<dbReference type="GO" id="GO:0006796">
    <property type="term" value="P:phosphate-containing compound metabolic process"/>
    <property type="evidence" value="ECO:0007669"/>
    <property type="project" value="InterPro"/>
</dbReference>
<dbReference type="Proteomes" id="UP000078561">
    <property type="component" value="Unassembled WGS sequence"/>
</dbReference>
<evidence type="ECO:0000256" key="9">
    <source>
        <dbReference type="ARBA" id="ARBA00032535"/>
    </source>
</evidence>
<accession>A0A163MHI7</accession>
<comment type="cofactor">
    <cofactor evidence="1">
        <name>Mg(2+)</name>
        <dbReference type="ChEBI" id="CHEBI:18420"/>
    </cofactor>
</comment>
<protein>
    <recommendedName>
        <fullName evidence="10">Inorganic pyrophosphatase</fullName>
        <ecNumber evidence="4">3.6.1.1</ecNumber>
    </recommendedName>
    <alternativeName>
        <fullName evidence="9">Pyrophosphate phospho-hydrolase</fullName>
    </alternativeName>
</protein>
<comment type="catalytic activity">
    <reaction evidence="11">
        <text>diphosphate + H2O = 2 phosphate + H(+)</text>
        <dbReference type="Rhea" id="RHEA:24576"/>
        <dbReference type="ChEBI" id="CHEBI:15377"/>
        <dbReference type="ChEBI" id="CHEBI:15378"/>
        <dbReference type="ChEBI" id="CHEBI:33019"/>
        <dbReference type="ChEBI" id="CHEBI:43474"/>
        <dbReference type="EC" id="3.6.1.1"/>
    </reaction>
</comment>
<evidence type="ECO:0000256" key="2">
    <source>
        <dbReference type="ARBA" id="ARBA00004496"/>
    </source>
</evidence>
<dbReference type="OMA" id="GVWAMID"/>
<dbReference type="EMBL" id="LT554417">
    <property type="protein sequence ID" value="SAM05019.1"/>
    <property type="molecule type" value="Genomic_DNA"/>
</dbReference>
<gene>
    <name evidence="13" type="primary">ABSGL_10885.1 scaffold 12033</name>
</gene>
<dbReference type="Pfam" id="PF00719">
    <property type="entry name" value="Pyrophosphatase"/>
    <property type="match status" value="1"/>
</dbReference>
<evidence type="ECO:0000256" key="4">
    <source>
        <dbReference type="ARBA" id="ARBA00012146"/>
    </source>
</evidence>
<evidence type="ECO:0000313" key="14">
    <source>
        <dbReference type="Proteomes" id="UP000078561"/>
    </source>
</evidence>
<feature type="compositionally biased region" description="Polar residues" evidence="12">
    <location>
        <begin position="265"/>
        <end position="286"/>
    </location>
</feature>
<dbReference type="InParanoid" id="A0A163MHI7"/>
<evidence type="ECO:0000256" key="8">
    <source>
        <dbReference type="ARBA" id="ARBA00022842"/>
    </source>
</evidence>
<dbReference type="GO" id="GO:0004427">
    <property type="term" value="F:inorganic diphosphate phosphatase activity"/>
    <property type="evidence" value="ECO:0007669"/>
    <property type="project" value="UniProtKB-EC"/>
</dbReference>
<dbReference type="PANTHER" id="PTHR10286">
    <property type="entry name" value="INORGANIC PYROPHOSPHATASE"/>
    <property type="match status" value="1"/>
</dbReference>